<protein>
    <submittedName>
        <fullName evidence="3">Peptidase M23</fullName>
    </submittedName>
</protein>
<organism evidence="3 4">
    <name type="scientific">Candidatus Collierbacteria bacterium GW2011_GWC2_44_18</name>
    <dbReference type="NCBI Taxonomy" id="1618392"/>
    <lineage>
        <taxon>Bacteria</taxon>
        <taxon>Candidatus Collieribacteriota</taxon>
    </lineage>
</organism>
<dbReference type="Pfam" id="PF01551">
    <property type="entry name" value="Peptidase_M23"/>
    <property type="match status" value="1"/>
</dbReference>
<dbReference type="InterPro" id="IPR011055">
    <property type="entry name" value="Dup_hybrid_motif"/>
</dbReference>
<dbReference type="GO" id="GO:0004222">
    <property type="term" value="F:metalloendopeptidase activity"/>
    <property type="evidence" value="ECO:0007669"/>
    <property type="project" value="TreeGrafter"/>
</dbReference>
<dbReference type="PANTHER" id="PTHR21666:SF289">
    <property type="entry name" value="L-ALA--D-GLU ENDOPEPTIDASE"/>
    <property type="match status" value="1"/>
</dbReference>
<dbReference type="PANTHER" id="PTHR21666">
    <property type="entry name" value="PEPTIDASE-RELATED"/>
    <property type="match status" value="1"/>
</dbReference>
<name>A0A0G1KMK4_9BACT</name>
<dbReference type="Gene3D" id="2.70.70.10">
    <property type="entry name" value="Glucose Permease (Domain IIA)"/>
    <property type="match status" value="1"/>
</dbReference>
<dbReference type="InterPro" id="IPR016047">
    <property type="entry name" value="M23ase_b-sheet_dom"/>
</dbReference>
<keyword evidence="1" id="KW-0732">Signal</keyword>
<dbReference type="AlphaFoldDB" id="A0A0G1KMK4"/>
<evidence type="ECO:0000313" key="3">
    <source>
        <dbReference type="EMBL" id="KKT49164.1"/>
    </source>
</evidence>
<dbReference type="InterPro" id="IPR050570">
    <property type="entry name" value="Cell_wall_metabolism_enzyme"/>
</dbReference>
<proteinExistence type="predicted"/>
<reference evidence="3 4" key="1">
    <citation type="journal article" date="2015" name="Nature">
        <title>rRNA introns, odd ribosomes, and small enigmatic genomes across a large radiation of phyla.</title>
        <authorList>
            <person name="Brown C.T."/>
            <person name="Hug L.A."/>
            <person name="Thomas B.C."/>
            <person name="Sharon I."/>
            <person name="Castelle C.J."/>
            <person name="Singh A."/>
            <person name="Wilkins M.J."/>
            <person name="Williams K.H."/>
            <person name="Banfield J.F."/>
        </authorList>
    </citation>
    <scope>NUCLEOTIDE SEQUENCE [LARGE SCALE GENOMIC DNA]</scope>
</reference>
<accession>A0A0G1KMK4</accession>
<evidence type="ECO:0000313" key="4">
    <source>
        <dbReference type="Proteomes" id="UP000034172"/>
    </source>
</evidence>
<dbReference type="Proteomes" id="UP000034172">
    <property type="component" value="Unassembled WGS sequence"/>
</dbReference>
<feature type="domain" description="M23ase beta-sheet core" evidence="2">
    <location>
        <begin position="98"/>
        <end position="193"/>
    </location>
</feature>
<gene>
    <name evidence="3" type="ORF">UW41_C0010G0003</name>
</gene>
<dbReference type="CDD" id="cd12797">
    <property type="entry name" value="M23_peptidase"/>
    <property type="match status" value="1"/>
</dbReference>
<dbReference type="SUPFAM" id="SSF51261">
    <property type="entry name" value="Duplicated hybrid motif"/>
    <property type="match status" value="1"/>
</dbReference>
<evidence type="ECO:0000256" key="1">
    <source>
        <dbReference type="ARBA" id="ARBA00022729"/>
    </source>
</evidence>
<sequence length="204" mass="22571">MNPKLVLTLWSFRKELKFVLLAFLTILMLPVIAVILLTQVGINIISDRLVDQNPTNQSIQIKDPTTGEVTTEIHPTVVWPTKGVITLEFAQSSMYQVFHTGIDLASKLDEPVNPAMDGTVIYAGEIFWGYGKHVIVDHGNNVATIYAHLNKIYVFKGQKVTTSDVIGGQGQTGWATGVHLHFQVNVYGIPVNPRVFLDSQTSNI</sequence>
<dbReference type="EMBL" id="LCIE01000010">
    <property type="protein sequence ID" value="KKT49164.1"/>
    <property type="molecule type" value="Genomic_DNA"/>
</dbReference>
<dbReference type="STRING" id="1618392.UW41_C0010G0003"/>
<evidence type="ECO:0000259" key="2">
    <source>
        <dbReference type="Pfam" id="PF01551"/>
    </source>
</evidence>
<comment type="caution">
    <text evidence="3">The sequence shown here is derived from an EMBL/GenBank/DDBJ whole genome shotgun (WGS) entry which is preliminary data.</text>
</comment>